<proteinExistence type="predicted"/>
<evidence type="ECO:0000313" key="2">
    <source>
        <dbReference type="Proteomes" id="UP000317199"/>
    </source>
</evidence>
<name>A0A514BU64_9GAMM</name>
<dbReference type="RefSeq" id="WP_141624177.1">
    <property type="nucleotide sequence ID" value="NZ_CP041242.1"/>
</dbReference>
<dbReference type="OrthoDB" id="6702050at2"/>
<dbReference type="PIRSF" id="PIRSF028589">
    <property type="entry name" value="UCP028589"/>
    <property type="match status" value="1"/>
</dbReference>
<dbReference type="AlphaFoldDB" id="A0A514BU64"/>
<dbReference type="InterPro" id="IPR016893">
    <property type="entry name" value="UCP028589"/>
</dbReference>
<evidence type="ECO:0000313" key="1">
    <source>
        <dbReference type="EMBL" id="QDH70845.1"/>
    </source>
</evidence>
<accession>A0A514BU64</accession>
<keyword evidence="2" id="KW-1185">Reference proteome</keyword>
<organism evidence="1 2">
    <name type="scientific">Marilutibacter alkalisoli</name>
    <dbReference type="NCBI Taxonomy" id="2591633"/>
    <lineage>
        <taxon>Bacteria</taxon>
        <taxon>Pseudomonadati</taxon>
        <taxon>Pseudomonadota</taxon>
        <taxon>Gammaproteobacteria</taxon>
        <taxon>Lysobacterales</taxon>
        <taxon>Lysobacteraceae</taxon>
        <taxon>Marilutibacter</taxon>
    </lineage>
</organism>
<reference evidence="1 2" key="1">
    <citation type="submission" date="2019-06" db="EMBL/GenBank/DDBJ databases">
        <title>Lysobacter alkalisoli sp. nov. isolated from saline-alkali soil.</title>
        <authorList>
            <person name="Sun J.-Q."/>
            <person name="Xu L."/>
        </authorList>
    </citation>
    <scope>NUCLEOTIDE SEQUENCE [LARGE SCALE GENOMIC DNA]</scope>
    <source>
        <strain evidence="1 2">SJ-36</strain>
    </source>
</reference>
<dbReference type="Proteomes" id="UP000317199">
    <property type="component" value="Chromosome"/>
</dbReference>
<dbReference type="KEGG" id="lyj:FKV23_12700"/>
<gene>
    <name evidence="1" type="ORF">FKV23_12700</name>
</gene>
<sequence length="250" mass="27176">MKDFSFQGRIYLGTKLPSGQPGALTWVGDQSSCEINLNTENVDRTETFSGNRLQSARLRTSTTVELNLVLRYFNPYNVQLGLYSTPQNVTAGSVAGEVLPSGLVVGDRVALQNGANVTNLSIEDDMAAALTAGTHYRRDDANGSVIEILDLGSFVQPLVADYDHDAFTSLPLFTAQPPERYLYMDGINTVDGSRVRAHLYRVQFNPVENLGMINEEFGELPLSGTALFDSDNATDPTLGGFGRFEIPDAA</sequence>
<protein>
    <submittedName>
        <fullName evidence="1">Uncharacterized protein</fullName>
    </submittedName>
</protein>
<dbReference type="EMBL" id="CP041242">
    <property type="protein sequence ID" value="QDH70845.1"/>
    <property type="molecule type" value="Genomic_DNA"/>
</dbReference>